<dbReference type="RefSeq" id="WP_092420081.1">
    <property type="nucleotide sequence ID" value="NZ_FNCL01000001.1"/>
</dbReference>
<sequence length="98" mass="10774">MQIVENWAYLIGVILGVLPAPERAGFYEVHVRLEAVEKVEAFPMMVQAGPGEEIVVLVRAEQVPAPEAAKDKSFAARVRAAGPQPLTYFVAPDWTLQK</sequence>
<reference evidence="2" key="1">
    <citation type="submission" date="2016-10" db="EMBL/GenBank/DDBJ databases">
        <authorList>
            <person name="Varghese N."/>
            <person name="Submissions S."/>
        </authorList>
    </citation>
    <scope>NUCLEOTIDE SEQUENCE [LARGE SCALE GENOMIC DNA]</scope>
    <source>
        <strain evidence="2">DSM 26894</strain>
    </source>
</reference>
<keyword evidence="2" id="KW-1185">Reference proteome</keyword>
<proteinExistence type="predicted"/>
<evidence type="ECO:0000313" key="2">
    <source>
        <dbReference type="Proteomes" id="UP000199392"/>
    </source>
</evidence>
<gene>
    <name evidence="1" type="ORF">SAMN04488050_102440</name>
</gene>
<protein>
    <submittedName>
        <fullName evidence="1">Uncharacterized protein</fullName>
    </submittedName>
</protein>
<dbReference type="OrthoDB" id="9977795at2"/>
<dbReference type="EMBL" id="FOZW01000002">
    <property type="protein sequence ID" value="SFS57031.1"/>
    <property type="molecule type" value="Genomic_DNA"/>
</dbReference>
<evidence type="ECO:0000313" key="1">
    <source>
        <dbReference type="EMBL" id="SFS57031.1"/>
    </source>
</evidence>
<name>A0A1I6QX01_9RHOB</name>
<dbReference type="Proteomes" id="UP000199392">
    <property type="component" value="Unassembled WGS sequence"/>
</dbReference>
<organism evidence="1 2">
    <name type="scientific">Alloyangia pacifica</name>
    <dbReference type="NCBI Taxonomy" id="311180"/>
    <lineage>
        <taxon>Bacteria</taxon>
        <taxon>Pseudomonadati</taxon>
        <taxon>Pseudomonadota</taxon>
        <taxon>Alphaproteobacteria</taxon>
        <taxon>Rhodobacterales</taxon>
        <taxon>Roseobacteraceae</taxon>
        <taxon>Alloyangia</taxon>
    </lineage>
</organism>
<dbReference type="STRING" id="311180.SAMN04488050_102440"/>
<dbReference type="AlphaFoldDB" id="A0A1I6QX01"/>
<accession>A0A1I6QX01</accession>